<dbReference type="AlphaFoldDB" id="A0A8C8SRK8"/>
<reference evidence="2" key="1">
    <citation type="submission" date="2025-08" db="UniProtKB">
        <authorList>
            <consortium name="Ensembl"/>
        </authorList>
    </citation>
    <scope>IDENTIFICATION</scope>
</reference>
<dbReference type="Ensembl" id="ENSPCET00000023486.1">
    <property type="protein sequence ID" value="ENSPCEP00000022728.1"/>
    <property type="gene ID" value="ENSPCEG00000017324.1"/>
</dbReference>
<protein>
    <submittedName>
        <fullName evidence="2">Uncharacterized protein</fullName>
    </submittedName>
</protein>
<reference evidence="2" key="2">
    <citation type="submission" date="2025-09" db="UniProtKB">
        <authorList>
            <consortium name="Ensembl"/>
        </authorList>
    </citation>
    <scope>IDENTIFICATION</scope>
</reference>
<name>A0A8C8SRK8_9SAUR</name>
<sequence length="186" mass="20408">MCPASTQYRTCCALVISSERADFLRSLYPSLYLTPVQPDARVSSPPRPDTRVSSPPRPDARVSSPPRPDARVSSPPRPDARVSSPPRPDARVSSPPRPDARVSSPPRPDARVSSPPRPDARVSSPPRPGWVWWIHTTPLCHQLEHSLQPCPQKSEGLNMQWYICGISVITIVHRHSSPGQGPSVLA</sequence>
<feature type="region of interest" description="Disordered" evidence="1">
    <location>
        <begin position="36"/>
        <end position="127"/>
    </location>
</feature>
<dbReference type="Proteomes" id="UP000694393">
    <property type="component" value="Unplaced"/>
</dbReference>
<evidence type="ECO:0000256" key="1">
    <source>
        <dbReference type="SAM" id="MobiDB-lite"/>
    </source>
</evidence>
<accession>A0A8C8SRK8</accession>
<proteinExistence type="predicted"/>
<keyword evidence="3" id="KW-1185">Reference proteome</keyword>
<evidence type="ECO:0000313" key="2">
    <source>
        <dbReference type="Ensembl" id="ENSPCEP00000022728.1"/>
    </source>
</evidence>
<organism evidence="2 3">
    <name type="scientific">Pelusios castaneus</name>
    <name type="common">West African mud turtle</name>
    <dbReference type="NCBI Taxonomy" id="367368"/>
    <lineage>
        <taxon>Eukaryota</taxon>
        <taxon>Metazoa</taxon>
        <taxon>Chordata</taxon>
        <taxon>Craniata</taxon>
        <taxon>Vertebrata</taxon>
        <taxon>Euteleostomi</taxon>
        <taxon>Archelosauria</taxon>
        <taxon>Testudinata</taxon>
        <taxon>Testudines</taxon>
        <taxon>Pleurodira</taxon>
        <taxon>Pelomedusidae</taxon>
        <taxon>Pelusios</taxon>
    </lineage>
</organism>
<evidence type="ECO:0000313" key="3">
    <source>
        <dbReference type="Proteomes" id="UP000694393"/>
    </source>
</evidence>